<dbReference type="SMART" id="SM00129">
    <property type="entry name" value="KISc"/>
    <property type="match status" value="1"/>
</dbReference>
<dbReference type="SUPFAM" id="SSF52540">
    <property type="entry name" value="P-loop containing nucleoside triphosphate hydrolases"/>
    <property type="match status" value="1"/>
</dbReference>
<evidence type="ECO:0000256" key="5">
    <source>
        <dbReference type="PROSITE-ProRule" id="PRU00283"/>
    </source>
</evidence>
<feature type="region of interest" description="Disordered" evidence="8">
    <location>
        <begin position="336"/>
        <end position="359"/>
    </location>
</feature>
<feature type="compositionally biased region" description="Basic and acidic residues" evidence="8">
    <location>
        <begin position="184"/>
        <end position="195"/>
    </location>
</feature>
<keyword evidence="5 6" id="KW-0505">Motor protein</keyword>
<evidence type="ECO:0000256" key="3">
    <source>
        <dbReference type="ARBA" id="ARBA00022840"/>
    </source>
</evidence>
<feature type="region of interest" description="Disordered" evidence="8">
    <location>
        <begin position="384"/>
        <end position="510"/>
    </location>
</feature>
<dbReference type="PROSITE" id="PS00411">
    <property type="entry name" value="KINESIN_MOTOR_1"/>
    <property type="match status" value="1"/>
</dbReference>
<keyword evidence="2 5" id="KW-0547">Nucleotide-binding</keyword>
<dbReference type="CDD" id="cd01366">
    <property type="entry name" value="KISc_C_terminal"/>
    <property type="match status" value="1"/>
</dbReference>
<dbReference type="InterPro" id="IPR001752">
    <property type="entry name" value="Kinesin_motor_dom"/>
</dbReference>
<evidence type="ECO:0000256" key="4">
    <source>
        <dbReference type="ARBA" id="ARBA00023212"/>
    </source>
</evidence>
<comment type="caution">
    <text evidence="10">The sequence shown here is derived from an EMBL/GenBank/DDBJ whole genome shotgun (WGS) entry which is preliminary data.</text>
</comment>
<evidence type="ECO:0000313" key="10">
    <source>
        <dbReference type="EMBL" id="CAK8696835.1"/>
    </source>
</evidence>
<evidence type="ECO:0000256" key="7">
    <source>
        <dbReference type="SAM" id="Coils"/>
    </source>
</evidence>
<dbReference type="EMBL" id="CAWYQH010000163">
    <property type="protein sequence ID" value="CAK8696835.1"/>
    <property type="molecule type" value="Genomic_DNA"/>
</dbReference>
<accession>A0ABP0GZ58</accession>
<feature type="coiled-coil region" evidence="7">
    <location>
        <begin position="291"/>
        <end position="325"/>
    </location>
</feature>
<dbReference type="InterPro" id="IPR019821">
    <property type="entry name" value="Kinesin_motor_CS"/>
</dbReference>
<dbReference type="Pfam" id="PF00225">
    <property type="entry name" value="Kinesin"/>
    <property type="match status" value="1"/>
</dbReference>
<feature type="compositionally biased region" description="Basic and acidic residues" evidence="8">
    <location>
        <begin position="400"/>
        <end position="409"/>
    </location>
</feature>
<keyword evidence="6" id="KW-0493">Microtubule</keyword>
<dbReference type="PROSITE" id="PS50067">
    <property type="entry name" value="KINESIN_MOTOR_2"/>
    <property type="match status" value="1"/>
</dbReference>
<evidence type="ECO:0000313" key="11">
    <source>
        <dbReference type="Proteomes" id="UP001642483"/>
    </source>
</evidence>
<feature type="compositionally biased region" description="Polar residues" evidence="8">
    <location>
        <begin position="26"/>
        <end position="39"/>
    </location>
</feature>
<feature type="compositionally biased region" description="Acidic residues" evidence="8">
    <location>
        <begin position="414"/>
        <end position="424"/>
    </location>
</feature>
<keyword evidence="3 5" id="KW-0067">ATP-binding</keyword>
<dbReference type="InterPro" id="IPR036961">
    <property type="entry name" value="Kinesin_motor_dom_sf"/>
</dbReference>
<evidence type="ECO:0000256" key="6">
    <source>
        <dbReference type="RuleBase" id="RU000394"/>
    </source>
</evidence>
<comment type="similarity">
    <text evidence="5 6">Belongs to the TRAFAC class myosin-kinesin ATPase superfamily. Kinesin family.</text>
</comment>
<dbReference type="PANTHER" id="PTHR47972">
    <property type="entry name" value="KINESIN-LIKE PROTEIN KLP-3"/>
    <property type="match status" value="1"/>
</dbReference>
<dbReference type="InterPro" id="IPR027640">
    <property type="entry name" value="Kinesin-like_fam"/>
</dbReference>
<dbReference type="Proteomes" id="UP001642483">
    <property type="component" value="Unassembled WGS sequence"/>
</dbReference>
<keyword evidence="4" id="KW-0963">Cytoplasm</keyword>
<feature type="compositionally biased region" description="Basic and acidic residues" evidence="8">
    <location>
        <begin position="160"/>
        <end position="169"/>
    </location>
</feature>
<dbReference type="PRINTS" id="PR00380">
    <property type="entry name" value="KINESINHEAVY"/>
</dbReference>
<feature type="compositionally biased region" description="Acidic residues" evidence="8">
    <location>
        <begin position="385"/>
        <end position="399"/>
    </location>
</feature>
<keyword evidence="11" id="KW-1185">Reference proteome</keyword>
<keyword evidence="7" id="KW-0175">Coiled coil</keyword>
<feature type="compositionally biased region" description="Basic and acidic residues" evidence="8">
    <location>
        <begin position="500"/>
        <end position="510"/>
    </location>
</feature>
<proteinExistence type="inferred from homology"/>
<keyword evidence="4" id="KW-0206">Cytoskeleton</keyword>
<sequence>MALELENLKPSQKESHENEAFDNDESVQLSTYSGSVTEVSRTEQDKEMSLGILPGNPAQMHEETDSAKKTTTVLNDDELSTPTIMNLKNKNKSKSTESINKAFSKFSRNRVGPAEILSYEKDRPSSAPPNKARIMLQELNPQRPKTAAPNINMDRMKVAEGTGTDKENQETVSIKSAPEETVDDEKKSAAESDVADKPAVNETAYIPYEYARAMIARVVGDMNTMKVNHMSIISKMESEYNLIEEQTKHQFSDCVTQLQETYKSRLVNYRRIIELLQAELKAKGIQQDDIMEDLKRRNKKLLEQKQKLKKRSHEAESQYTEVTNKKTVVAAVPIATPTVEEDAQSDTPSTEAEEKIKEDSIETEKEVFGDVSAAAVVVAGKVVEEAEDDHDEEEETEEPTIEKEIKDDNTSSVYDEDEEAEMLEEDARVEQVSPQVEDKSEEEAEVVLEPKDEGQVEKEEETKNLPKVKEEHDIVVVPVPIPGKEKQASPAKSSLKKKPTKPEPKAAREVVHEAPATKGAIVSSLREKQLDKQVKKLEKQLDLESRKTENSRKLAKETDIELQQVKKEMTNLEKLLNSQQEEFAKLTEAAGAGTIALQKLPQLKEDIKTLTVQNQTLVDNYNTERVLRKKYYNMVEDMKGKIRVYCRVRPLSSTEKANKNKYAVQTPDDYTIKIEMNRGGLKEFQFDQIFAENSSQETVFEDTHSLIQSAVDGYNVCIFAYGQTGSGKTYTMIGDGSQKAPGIAPRAFNRIFEIVQKNQKKFTFTVSCYMLELYNEKLVDLLNVSKGNESKLDIKKDNKGMVVINGTEIVYTENADELYKTFSKGSENRHTSSTKMNDASSRSHLVVGVVIESTNLTTGAVTRGKLSLVDLAGSERVGKTGASAGQLKEANSINKSLSALGDVISALSSEQSFIPYRNNKLTLLMQDSLGGNAKTLMFVNVSPADYNSDESAISLTYASRVKLIKNDASKNAETKEVARLKQIIAKLKAGEAVDET</sequence>
<dbReference type="Gene3D" id="3.40.850.10">
    <property type="entry name" value="Kinesin motor domain"/>
    <property type="match status" value="1"/>
</dbReference>
<protein>
    <recommendedName>
        <fullName evidence="6">Kinesin-like protein</fullName>
    </recommendedName>
</protein>
<evidence type="ECO:0000256" key="8">
    <source>
        <dbReference type="SAM" id="MobiDB-lite"/>
    </source>
</evidence>
<feature type="region of interest" description="Disordered" evidence="8">
    <location>
        <begin position="160"/>
        <end position="195"/>
    </location>
</feature>
<feature type="coiled-coil region" evidence="7">
    <location>
        <begin position="527"/>
        <end position="589"/>
    </location>
</feature>
<comment type="subcellular location">
    <subcellularLocation>
        <location evidence="1">Cytoplasm</location>
        <location evidence="1">Cytoskeleton</location>
    </subcellularLocation>
</comment>
<evidence type="ECO:0000256" key="1">
    <source>
        <dbReference type="ARBA" id="ARBA00004245"/>
    </source>
</evidence>
<evidence type="ECO:0000259" key="9">
    <source>
        <dbReference type="PROSITE" id="PS50067"/>
    </source>
</evidence>
<gene>
    <name evidence="10" type="ORF">CVLEPA_LOCUS30148</name>
</gene>
<evidence type="ECO:0000256" key="2">
    <source>
        <dbReference type="ARBA" id="ARBA00022741"/>
    </source>
</evidence>
<feature type="binding site" evidence="5">
    <location>
        <begin position="722"/>
        <end position="729"/>
    </location>
    <ligand>
        <name>ATP</name>
        <dbReference type="ChEBI" id="CHEBI:30616"/>
    </ligand>
</feature>
<reference evidence="10 11" key="1">
    <citation type="submission" date="2024-02" db="EMBL/GenBank/DDBJ databases">
        <authorList>
            <person name="Daric V."/>
            <person name="Darras S."/>
        </authorList>
    </citation>
    <scope>NUCLEOTIDE SEQUENCE [LARGE SCALE GENOMIC DNA]</scope>
</reference>
<organism evidence="10 11">
    <name type="scientific">Clavelina lepadiformis</name>
    <name type="common">Light-bulb sea squirt</name>
    <name type="synonym">Ascidia lepadiformis</name>
    <dbReference type="NCBI Taxonomy" id="159417"/>
    <lineage>
        <taxon>Eukaryota</taxon>
        <taxon>Metazoa</taxon>
        <taxon>Chordata</taxon>
        <taxon>Tunicata</taxon>
        <taxon>Ascidiacea</taxon>
        <taxon>Aplousobranchia</taxon>
        <taxon>Clavelinidae</taxon>
        <taxon>Clavelina</taxon>
    </lineage>
</organism>
<dbReference type="InterPro" id="IPR027417">
    <property type="entry name" value="P-loop_NTPase"/>
</dbReference>
<name>A0ABP0GZ58_CLALP</name>
<feature type="compositionally biased region" description="Basic and acidic residues" evidence="8">
    <location>
        <begin position="448"/>
        <end position="474"/>
    </location>
</feature>
<feature type="domain" description="Kinesin motor" evidence="9">
    <location>
        <begin position="641"/>
        <end position="964"/>
    </location>
</feature>
<feature type="region of interest" description="Disordered" evidence="8">
    <location>
        <begin position="1"/>
        <end position="69"/>
    </location>
</feature>
<dbReference type="PANTHER" id="PTHR47972:SF16">
    <property type="entry name" value="KINESIN-LIKE PROTEIN"/>
    <property type="match status" value="1"/>
</dbReference>